<evidence type="ECO:0000256" key="2">
    <source>
        <dbReference type="ARBA" id="ARBA00022703"/>
    </source>
</evidence>
<accession>A0A667ZZ14</accession>
<reference evidence="4" key="1">
    <citation type="submission" date="2019-06" db="EMBL/GenBank/DDBJ databases">
        <authorList>
            <consortium name="Wellcome Sanger Institute Data Sharing"/>
        </authorList>
    </citation>
    <scope>NUCLEOTIDE SEQUENCE [LARGE SCALE GENOMIC DNA]</scope>
</reference>
<dbReference type="GO" id="GO:0006915">
    <property type="term" value="P:apoptotic process"/>
    <property type="evidence" value="ECO:0007669"/>
    <property type="project" value="UniProtKB-KW"/>
</dbReference>
<dbReference type="GO" id="GO:2001236">
    <property type="term" value="P:regulation of extrinsic apoptotic signaling pathway"/>
    <property type="evidence" value="ECO:0007669"/>
    <property type="project" value="TreeGrafter"/>
</dbReference>
<dbReference type="Ensembl" id="ENSMMDT00005038917.1">
    <property type="protein sequence ID" value="ENSMMDP00005038116.1"/>
    <property type="gene ID" value="ENSMMDG00005017752.1"/>
</dbReference>
<feature type="compositionally biased region" description="Polar residues" evidence="3">
    <location>
        <begin position="51"/>
        <end position="68"/>
    </location>
</feature>
<dbReference type="InterPro" id="IPR036834">
    <property type="entry name" value="Bcl-2-like_sf"/>
</dbReference>
<feature type="compositionally biased region" description="Basic and acidic residues" evidence="3">
    <location>
        <begin position="23"/>
        <end position="35"/>
    </location>
</feature>
<dbReference type="GeneTree" id="ENSGT00910000145367"/>
<evidence type="ECO:0000313" key="4">
    <source>
        <dbReference type="Ensembl" id="ENSMMDP00005038116.1"/>
    </source>
</evidence>
<dbReference type="PANTHER" id="PTHR14965:SF1">
    <property type="entry name" value="APOPTOSIS FACILITATOR BCL-2-LIKE PROTEIN 14"/>
    <property type="match status" value="1"/>
</dbReference>
<evidence type="ECO:0000256" key="1">
    <source>
        <dbReference type="ARBA" id="ARBA00022553"/>
    </source>
</evidence>
<keyword evidence="5" id="KW-1185">Reference proteome</keyword>
<dbReference type="PANTHER" id="PTHR14965">
    <property type="entry name" value="SI:CH73-248E21.1"/>
    <property type="match status" value="1"/>
</dbReference>
<organism evidence="4 5">
    <name type="scientific">Myripristis murdjan</name>
    <name type="common">pinecone soldierfish</name>
    <dbReference type="NCBI Taxonomy" id="586833"/>
    <lineage>
        <taxon>Eukaryota</taxon>
        <taxon>Metazoa</taxon>
        <taxon>Chordata</taxon>
        <taxon>Craniata</taxon>
        <taxon>Vertebrata</taxon>
        <taxon>Euteleostomi</taxon>
        <taxon>Actinopterygii</taxon>
        <taxon>Neopterygii</taxon>
        <taxon>Teleostei</taxon>
        <taxon>Neoteleostei</taxon>
        <taxon>Acanthomorphata</taxon>
        <taxon>Holocentriformes</taxon>
        <taxon>Holocentridae</taxon>
        <taxon>Myripristis</taxon>
    </lineage>
</organism>
<evidence type="ECO:0008006" key="6">
    <source>
        <dbReference type="Google" id="ProtNLM"/>
    </source>
</evidence>
<reference evidence="4" key="2">
    <citation type="submission" date="2025-08" db="UniProtKB">
        <authorList>
            <consortium name="Ensembl"/>
        </authorList>
    </citation>
    <scope>IDENTIFICATION</scope>
</reference>
<keyword evidence="1" id="KW-0597">Phosphoprotein</keyword>
<evidence type="ECO:0000313" key="5">
    <source>
        <dbReference type="Proteomes" id="UP000472263"/>
    </source>
</evidence>
<feature type="compositionally biased region" description="Polar residues" evidence="3">
    <location>
        <begin position="1"/>
        <end position="20"/>
    </location>
</feature>
<sequence length="282" mass="31399">MSSGQGVPSLNGTHNNNNGDLTHASDPERMNDSVEFRLMMAYAQRRRPGGDNSSSTRDTPDENATSLPRTPAETEKEVKREGKKKKKGRSLKKLFSCVRRQAEEPEDVNATGLCFRSASNSGDQEGAELTKLANRLIKLADEVPFTPSDIETDSVEDSVEKLVGMLLREQGDRLNQEVLREVPNIGELFRNYSFFEKLISLFLRRMGFKTFEPDGLGPQGSPKTQIALTCEVTSRLSAVNTLPMNRLLGFGANYLHTHYSAWVAQQGGYDAAIEDEEEEEVH</sequence>
<dbReference type="Proteomes" id="UP000472263">
    <property type="component" value="Chromosome 23"/>
</dbReference>
<protein>
    <recommendedName>
        <fullName evidence="6">Apoptosis facilitator Bcl-2-like protein 14</fullName>
    </recommendedName>
</protein>
<keyword evidence="2" id="KW-0053">Apoptosis</keyword>
<gene>
    <name evidence="4" type="primary">LOC115355047</name>
</gene>
<dbReference type="SUPFAM" id="SSF56854">
    <property type="entry name" value="Bcl-2 inhibitors of programmed cell death"/>
    <property type="match status" value="1"/>
</dbReference>
<dbReference type="AlphaFoldDB" id="A0A667ZZ14"/>
<evidence type="ECO:0000256" key="3">
    <source>
        <dbReference type="SAM" id="MobiDB-lite"/>
    </source>
</evidence>
<feature type="region of interest" description="Disordered" evidence="3">
    <location>
        <begin position="1"/>
        <end position="86"/>
    </location>
</feature>
<reference evidence="4" key="3">
    <citation type="submission" date="2025-09" db="UniProtKB">
        <authorList>
            <consortium name="Ensembl"/>
        </authorList>
    </citation>
    <scope>IDENTIFICATION</scope>
</reference>
<dbReference type="InParanoid" id="A0A667ZZ14"/>
<name>A0A667ZZ14_9TELE</name>
<proteinExistence type="predicted"/>